<evidence type="ECO:0000256" key="1">
    <source>
        <dbReference type="ARBA" id="ARBA00004123"/>
    </source>
</evidence>
<proteinExistence type="predicted"/>
<dbReference type="PANTHER" id="PTHR37534">
    <property type="entry name" value="TRANSCRIPTIONAL ACTIVATOR PROTEIN UGA3"/>
    <property type="match status" value="1"/>
</dbReference>
<evidence type="ECO:0000256" key="2">
    <source>
        <dbReference type="ARBA" id="ARBA00023242"/>
    </source>
</evidence>
<name>A0A2J6S8Z8_HYAVF</name>
<evidence type="ECO:0000313" key="3">
    <source>
        <dbReference type="EMBL" id="PMD47233.1"/>
    </source>
</evidence>
<keyword evidence="4" id="KW-1185">Reference proteome</keyword>
<comment type="subcellular location">
    <subcellularLocation>
        <location evidence="1">Nucleus</location>
    </subcellularLocation>
</comment>
<dbReference type="Pfam" id="PF11951">
    <property type="entry name" value="Fungal_trans_2"/>
    <property type="match status" value="1"/>
</dbReference>
<sequence length="340" mass="38386">MDCVLAISGVHLGCAKSGSEIQLASSTHYALALRHFKHTLTKTVSGKDLKPVNLLLTALLLCHVESISGNDQGAIFHHLRASSHFVRLMLAQSSNQAGHELPGFLLETYAYLVAVVNITANTDSDPQTVIFDPFSNALNEYRDSKIYGATMGCAQDLFEIIPLVCQFGYKRIIEERNKECPPETIALYKSLESKIQNWQPPHIIIRDNYSAKDRITAAKFYQQALLIFLHANFYASKNMDPNFLALIEKSLELSFSLVTYLPEDTSIMATMLWPVLIIGSCLRHPLHRMFLRHRMLGSPFNMTILSKTVQLLDWLWEEDEFGPYGLGNVMKRHKITHCMG</sequence>
<protein>
    <recommendedName>
        <fullName evidence="5">C6 transcription factor</fullName>
    </recommendedName>
</protein>
<dbReference type="InterPro" id="IPR021858">
    <property type="entry name" value="Fun_TF"/>
</dbReference>
<evidence type="ECO:0008006" key="5">
    <source>
        <dbReference type="Google" id="ProtNLM"/>
    </source>
</evidence>
<organism evidence="3 4">
    <name type="scientific">Hyaloscypha variabilis (strain UAMH 11265 / GT02V1 / F)</name>
    <name type="common">Meliniomyces variabilis</name>
    <dbReference type="NCBI Taxonomy" id="1149755"/>
    <lineage>
        <taxon>Eukaryota</taxon>
        <taxon>Fungi</taxon>
        <taxon>Dikarya</taxon>
        <taxon>Ascomycota</taxon>
        <taxon>Pezizomycotina</taxon>
        <taxon>Leotiomycetes</taxon>
        <taxon>Helotiales</taxon>
        <taxon>Hyaloscyphaceae</taxon>
        <taxon>Hyaloscypha</taxon>
        <taxon>Hyaloscypha variabilis</taxon>
    </lineage>
</organism>
<dbReference type="AlphaFoldDB" id="A0A2J6S8Z8"/>
<dbReference type="Proteomes" id="UP000235786">
    <property type="component" value="Unassembled WGS sequence"/>
</dbReference>
<keyword evidence="2" id="KW-0539">Nucleus</keyword>
<dbReference type="GO" id="GO:0005634">
    <property type="term" value="C:nucleus"/>
    <property type="evidence" value="ECO:0007669"/>
    <property type="project" value="UniProtKB-SubCell"/>
</dbReference>
<accession>A0A2J6S8Z8</accession>
<reference evidence="3 4" key="1">
    <citation type="submission" date="2016-04" db="EMBL/GenBank/DDBJ databases">
        <title>A degradative enzymes factory behind the ericoid mycorrhizal symbiosis.</title>
        <authorList>
            <consortium name="DOE Joint Genome Institute"/>
            <person name="Martino E."/>
            <person name="Morin E."/>
            <person name="Grelet G."/>
            <person name="Kuo A."/>
            <person name="Kohler A."/>
            <person name="Daghino S."/>
            <person name="Barry K."/>
            <person name="Choi C."/>
            <person name="Cichocki N."/>
            <person name="Clum A."/>
            <person name="Copeland A."/>
            <person name="Hainaut M."/>
            <person name="Haridas S."/>
            <person name="Labutti K."/>
            <person name="Lindquist E."/>
            <person name="Lipzen A."/>
            <person name="Khouja H.-R."/>
            <person name="Murat C."/>
            <person name="Ohm R."/>
            <person name="Olson A."/>
            <person name="Spatafora J."/>
            <person name="Veneault-Fourrey C."/>
            <person name="Henrissat B."/>
            <person name="Grigoriev I."/>
            <person name="Martin F."/>
            <person name="Perotto S."/>
        </authorList>
    </citation>
    <scope>NUCLEOTIDE SEQUENCE [LARGE SCALE GENOMIC DNA]</scope>
    <source>
        <strain evidence="3 4">F</strain>
    </source>
</reference>
<evidence type="ECO:0000313" key="4">
    <source>
        <dbReference type="Proteomes" id="UP000235786"/>
    </source>
</evidence>
<gene>
    <name evidence="3" type="ORF">L207DRAFT_416312</name>
</gene>
<dbReference type="EMBL" id="KZ613938">
    <property type="protein sequence ID" value="PMD47233.1"/>
    <property type="molecule type" value="Genomic_DNA"/>
</dbReference>
<dbReference type="STRING" id="1149755.A0A2J6S8Z8"/>
<dbReference type="PANTHER" id="PTHR37534:SF46">
    <property type="entry name" value="ZN(II)2CYS6 TRANSCRIPTION FACTOR (EUROFUNG)"/>
    <property type="match status" value="1"/>
</dbReference>
<dbReference type="OrthoDB" id="1919336at2759"/>